<evidence type="ECO:0000313" key="3">
    <source>
        <dbReference type="Proteomes" id="UP000315700"/>
    </source>
</evidence>
<keyword evidence="3" id="KW-1185">Reference proteome</keyword>
<name>A0A517SL05_9PLAN</name>
<gene>
    <name evidence="2" type="ORF">Pan44_48650</name>
</gene>
<dbReference type="OrthoDB" id="273012at2"/>
<evidence type="ECO:0000256" key="1">
    <source>
        <dbReference type="SAM" id="SignalP"/>
    </source>
</evidence>
<dbReference type="RefSeq" id="WP_145034227.1">
    <property type="nucleotide sequence ID" value="NZ_CP036271.1"/>
</dbReference>
<accession>A0A517SL05</accession>
<feature type="chain" id="PRO_5021844669" description="Carboxypeptidase regulatory-like domain-containing protein" evidence="1">
    <location>
        <begin position="16"/>
        <end position="134"/>
    </location>
</feature>
<dbReference type="InParanoid" id="A0A517SL05"/>
<keyword evidence="1" id="KW-0732">Signal</keyword>
<dbReference type="KEGG" id="ccos:Pan44_48650"/>
<dbReference type="Proteomes" id="UP000315700">
    <property type="component" value="Chromosome"/>
</dbReference>
<dbReference type="AlphaFoldDB" id="A0A517SL05"/>
<reference evidence="2 3" key="1">
    <citation type="submission" date="2019-02" db="EMBL/GenBank/DDBJ databases">
        <title>Deep-cultivation of Planctomycetes and their phenomic and genomic characterization uncovers novel biology.</title>
        <authorList>
            <person name="Wiegand S."/>
            <person name="Jogler M."/>
            <person name="Boedeker C."/>
            <person name="Pinto D."/>
            <person name="Vollmers J."/>
            <person name="Rivas-Marin E."/>
            <person name="Kohn T."/>
            <person name="Peeters S.H."/>
            <person name="Heuer A."/>
            <person name="Rast P."/>
            <person name="Oberbeckmann S."/>
            <person name="Bunk B."/>
            <person name="Jeske O."/>
            <person name="Meyerdierks A."/>
            <person name="Storesund J.E."/>
            <person name="Kallscheuer N."/>
            <person name="Luecker S."/>
            <person name="Lage O.M."/>
            <person name="Pohl T."/>
            <person name="Merkel B.J."/>
            <person name="Hornburger P."/>
            <person name="Mueller R.-W."/>
            <person name="Bruemmer F."/>
            <person name="Labrenz M."/>
            <person name="Spormann A.M."/>
            <person name="Op den Camp H."/>
            <person name="Overmann J."/>
            <person name="Amann R."/>
            <person name="Jetten M.S.M."/>
            <person name="Mascher T."/>
            <person name="Medema M.H."/>
            <person name="Devos D.P."/>
            <person name="Kaster A.-K."/>
            <person name="Ovreas L."/>
            <person name="Rohde M."/>
            <person name="Galperin M.Y."/>
            <person name="Jogler C."/>
        </authorList>
    </citation>
    <scope>NUCLEOTIDE SEQUENCE [LARGE SCALE GENOMIC DNA]</scope>
    <source>
        <strain evidence="2 3">Pan44</strain>
    </source>
</reference>
<feature type="signal peptide" evidence="1">
    <location>
        <begin position="1"/>
        <end position="15"/>
    </location>
</feature>
<dbReference type="EMBL" id="CP036271">
    <property type="protein sequence ID" value="QDT56805.1"/>
    <property type="molecule type" value="Genomic_DNA"/>
</dbReference>
<sequence length="134" mass="14285" precursor="true">MIRTLFLFICSTLFAAGLCGCGEKGPPTGMVTGKVTIGGAAPDSPLLVNYSNSMTGQFGMSPTKPDGSYDLVVPLRTGEYKVYFDKPSDKDGPTSVALKGWNSVPKTYLSEESTPLKQTVVEGDNVFDLEIPKP</sequence>
<evidence type="ECO:0000313" key="2">
    <source>
        <dbReference type="EMBL" id="QDT56805.1"/>
    </source>
</evidence>
<proteinExistence type="predicted"/>
<evidence type="ECO:0008006" key="4">
    <source>
        <dbReference type="Google" id="ProtNLM"/>
    </source>
</evidence>
<organism evidence="2 3">
    <name type="scientific">Caulifigura coniformis</name>
    <dbReference type="NCBI Taxonomy" id="2527983"/>
    <lineage>
        <taxon>Bacteria</taxon>
        <taxon>Pseudomonadati</taxon>
        <taxon>Planctomycetota</taxon>
        <taxon>Planctomycetia</taxon>
        <taxon>Planctomycetales</taxon>
        <taxon>Planctomycetaceae</taxon>
        <taxon>Caulifigura</taxon>
    </lineage>
</organism>
<dbReference type="PROSITE" id="PS51257">
    <property type="entry name" value="PROKAR_LIPOPROTEIN"/>
    <property type="match status" value="1"/>
</dbReference>
<protein>
    <recommendedName>
        <fullName evidence="4">Carboxypeptidase regulatory-like domain-containing protein</fullName>
    </recommendedName>
</protein>